<dbReference type="AlphaFoldDB" id="A0A6F8XY88"/>
<gene>
    <name evidence="1" type="ORF">Pflav_051770</name>
</gene>
<evidence type="ECO:0000313" key="1">
    <source>
        <dbReference type="EMBL" id="BCB78767.1"/>
    </source>
</evidence>
<keyword evidence="2" id="KW-1185">Reference proteome</keyword>
<evidence type="ECO:0008006" key="3">
    <source>
        <dbReference type="Google" id="ProtNLM"/>
    </source>
</evidence>
<dbReference type="SUPFAM" id="SSF55144">
    <property type="entry name" value="LigT-like"/>
    <property type="match status" value="1"/>
</dbReference>
<reference evidence="1 2" key="2">
    <citation type="submission" date="2020-03" db="EMBL/GenBank/DDBJ databases">
        <authorList>
            <person name="Ichikawa N."/>
            <person name="Kimura A."/>
            <person name="Kitahashi Y."/>
            <person name="Uohara A."/>
        </authorList>
    </citation>
    <scope>NUCLEOTIDE SEQUENCE [LARGE SCALE GENOMIC DNA]</scope>
    <source>
        <strain evidence="1 2">NBRC 107702</strain>
    </source>
</reference>
<organism evidence="1 2">
    <name type="scientific">Phytohabitans flavus</name>
    <dbReference type="NCBI Taxonomy" id="1076124"/>
    <lineage>
        <taxon>Bacteria</taxon>
        <taxon>Bacillati</taxon>
        <taxon>Actinomycetota</taxon>
        <taxon>Actinomycetes</taxon>
        <taxon>Micromonosporales</taxon>
        <taxon>Micromonosporaceae</taxon>
    </lineage>
</organism>
<protein>
    <recommendedName>
        <fullName evidence="3">2'-5' RNA ligase</fullName>
    </recommendedName>
</protein>
<dbReference type="KEGG" id="pfla:Pflav_051770"/>
<proteinExistence type="predicted"/>
<dbReference type="EMBL" id="AP022870">
    <property type="protein sequence ID" value="BCB78767.1"/>
    <property type="molecule type" value="Genomic_DNA"/>
</dbReference>
<dbReference type="InterPro" id="IPR009097">
    <property type="entry name" value="Cyclic_Pdiesterase"/>
</dbReference>
<name>A0A6F8XY88_9ACTN</name>
<accession>A0A6F8XY88</accession>
<dbReference type="Gene3D" id="3.90.1140.10">
    <property type="entry name" value="Cyclic phosphodiesterase"/>
    <property type="match status" value="1"/>
</dbReference>
<evidence type="ECO:0000313" key="2">
    <source>
        <dbReference type="Proteomes" id="UP000502508"/>
    </source>
</evidence>
<dbReference type="RefSeq" id="WP_173038476.1">
    <property type="nucleotide sequence ID" value="NZ_AP022870.1"/>
</dbReference>
<dbReference type="Pfam" id="PF13563">
    <property type="entry name" value="2_5_RNA_ligase2"/>
    <property type="match status" value="1"/>
</dbReference>
<sequence>MIPDSGLVVPFPDVEYAVGAHRHRHDPRAAIGVPAHVTIHFPWIPAATVDDAALTKVRDLAASVEPFEVTFNELHWFGETVLYLAPEPEHQLRDLSDRSAALWPEAPRYGGAFDDVVPHLTIGQADQAELRPVEAALARELPLKAKADEVYWFALNKEGRWERRAAFPLGG</sequence>
<reference evidence="1 2" key="1">
    <citation type="submission" date="2020-03" db="EMBL/GenBank/DDBJ databases">
        <title>Whole genome shotgun sequence of Phytohabitans flavus NBRC 107702.</title>
        <authorList>
            <person name="Komaki H."/>
            <person name="Tamura T."/>
        </authorList>
    </citation>
    <scope>NUCLEOTIDE SEQUENCE [LARGE SCALE GENOMIC DNA]</scope>
    <source>
        <strain evidence="1 2">NBRC 107702</strain>
    </source>
</reference>
<dbReference type="Proteomes" id="UP000502508">
    <property type="component" value="Chromosome"/>
</dbReference>